<name>A0A1Y2BGH6_9FUNG</name>
<organism evidence="2 3">
    <name type="scientific">Rhizoclosmatium globosum</name>
    <dbReference type="NCBI Taxonomy" id="329046"/>
    <lineage>
        <taxon>Eukaryota</taxon>
        <taxon>Fungi</taxon>
        <taxon>Fungi incertae sedis</taxon>
        <taxon>Chytridiomycota</taxon>
        <taxon>Chytridiomycota incertae sedis</taxon>
        <taxon>Chytridiomycetes</taxon>
        <taxon>Chytridiales</taxon>
        <taxon>Chytriomycetaceae</taxon>
        <taxon>Rhizoclosmatium</taxon>
    </lineage>
</organism>
<evidence type="ECO:0000256" key="1">
    <source>
        <dbReference type="SAM" id="Phobius"/>
    </source>
</evidence>
<feature type="transmembrane region" description="Helical" evidence="1">
    <location>
        <begin position="109"/>
        <end position="125"/>
    </location>
</feature>
<feature type="transmembrane region" description="Helical" evidence="1">
    <location>
        <begin position="137"/>
        <end position="162"/>
    </location>
</feature>
<gene>
    <name evidence="2" type="ORF">BCR33DRAFT_723118</name>
</gene>
<sequence length="313" mass="35664">MYLIHSYTASNPNTLQNITNIQTSGWVYTYTWAQRDNATWIAFQLLQLVTTLTLLVKSISLAKKSLFWVVLYFGLVSNLATSITGMYYLDCITFNMDPKADCTRRMRTTYVTAPFTFISSFWLLYYRKLNLCRDPYFLDLVVFWICSIGTLTGHMPCLLPGLKNCFDFDLGTGIGALLAFLYFEIWFLIKISWMTMAPAKKWYICQLSLRTGCIKAVYVMGSISYRAWGGNFYTNEAWNMGYCIAPLMVIDSVMSPKFFDLFSLAGGVQANVAAPSPEVLRDLEEAENSSIACKTQFTPQINSFLLHNTQSKH</sequence>
<keyword evidence="3" id="KW-1185">Reference proteome</keyword>
<evidence type="ECO:0000313" key="2">
    <source>
        <dbReference type="EMBL" id="ORY33912.1"/>
    </source>
</evidence>
<keyword evidence="1" id="KW-0472">Membrane</keyword>
<accession>A0A1Y2BGH6</accession>
<feature type="transmembrane region" description="Helical" evidence="1">
    <location>
        <begin position="174"/>
        <end position="193"/>
    </location>
</feature>
<reference evidence="2 3" key="1">
    <citation type="submission" date="2016-07" db="EMBL/GenBank/DDBJ databases">
        <title>Pervasive Adenine N6-methylation of Active Genes in Fungi.</title>
        <authorList>
            <consortium name="DOE Joint Genome Institute"/>
            <person name="Mondo S.J."/>
            <person name="Dannebaum R.O."/>
            <person name="Kuo R.C."/>
            <person name="Labutti K."/>
            <person name="Haridas S."/>
            <person name="Kuo A."/>
            <person name="Salamov A."/>
            <person name="Ahrendt S.R."/>
            <person name="Lipzen A."/>
            <person name="Sullivan W."/>
            <person name="Andreopoulos W.B."/>
            <person name="Clum A."/>
            <person name="Lindquist E."/>
            <person name="Daum C."/>
            <person name="Ramamoorthy G.K."/>
            <person name="Gryganskyi A."/>
            <person name="Culley D."/>
            <person name="Magnuson J.K."/>
            <person name="James T.Y."/>
            <person name="O'Malley M.A."/>
            <person name="Stajich J.E."/>
            <person name="Spatafora J.W."/>
            <person name="Visel A."/>
            <person name="Grigoriev I.V."/>
        </authorList>
    </citation>
    <scope>NUCLEOTIDE SEQUENCE [LARGE SCALE GENOMIC DNA]</scope>
    <source>
        <strain evidence="2 3">JEL800</strain>
    </source>
</reference>
<dbReference type="AlphaFoldDB" id="A0A1Y2BGH6"/>
<keyword evidence="1" id="KW-1133">Transmembrane helix</keyword>
<evidence type="ECO:0000313" key="3">
    <source>
        <dbReference type="Proteomes" id="UP000193642"/>
    </source>
</evidence>
<dbReference type="EMBL" id="MCGO01000066">
    <property type="protein sequence ID" value="ORY33912.1"/>
    <property type="molecule type" value="Genomic_DNA"/>
</dbReference>
<dbReference type="OrthoDB" id="10488549at2759"/>
<keyword evidence="1" id="KW-0812">Transmembrane</keyword>
<protein>
    <submittedName>
        <fullName evidence="2">Uncharacterized protein</fullName>
    </submittedName>
</protein>
<feature type="transmembrane region" description="Helical" evidence="1">
    <location>
        <begin position="68"/>
        <end position="89"/>
    </location>
</feature>
<proteinExistence type="predicted"/>
<dbReference type="Proteomes" id="UP000193642">
    <property type="component" value="Unassembled WGS sequence"/>
</dbReference>
<feature type="transmembrane region" description="Helical" evidence="1">
    <location>
        <begin position="38"/>
        <end position="56"/>
    </location>
</feature>
<comment type="caution">
    <text evidence="2">The sequence shown here is derived from an EMBL/GenBank/DDBJ whole genome shotgun (WGS) entry which is preliminary data.</text>
</comment>